<proteinExistence type="predicted"/>
<organism evidence="1 2">
    <name type="scientific">Calothrix parasitica NIES-267</name>
    <dbReference type="NCBI Taxonomy" id="1973488"/>
    <lineage>
        <taxon>Bacteria</taxon>
        <taxon>Bacillati</taxon>
        <taxon>Cyanobacteriota</taxon>
        <taxon>Cyanophyceae</taxon>
        <taxon>Nostocales</taxon>
        <taxon>Calotrichaceae</taxon>
        <taxon>Calothrix</taxon>
    </lineage>
</organism>
<keyword evidence="1" id="KW-0614">Plasmid</keyword>
<dbReference type="Pfam" id="PF05635">
    <property type="entry name" value="23S_rRNA_IVP"/>
    <property type="match status" value="1"/>
</dbReference>
<evidence type="ECO:0008006" key="3">
    <source>
        <dbReference type="Google" id="ProtNLM"/>
    </source>
</evidence>
<evidence type="ECO:0000313" key="1">
    <source>
        <dbReference type="EMBL" id="BAY87778.1"/>
    </source>
</evidence>
<dbReference type="OrthoDB" id="285993at2"/>
<gene>
    <name evidence="1" type="ORF">NIES267_73020</name>
</gene>
<protein>
    <recommendedName>
        <fullName evidence="3">Four helix bundle protein</fullName>
    </recommendedName>
</protein>
<dbReference type="PIRSF" id="PIRSF035652">
    <property type="entry name" value="CHP02436"/>
    <property type="match status" value="1"/>
</dbReference>
<dbReference type="AlphaFoldDB" id="A0A1Z4M316"/>
<dbReference type="NCBIfam" id="TIGR02436">
    <property type="entry name" value="four helix bundle protein"/>
    <property type="match status" value="1"/>
</dbReference>
<keyword evidence="2" id="KW-1185">Reference proteome</keyword>
<geneLocation type="plasmid" evidence="2">
    <name>Plasmid1 dna</name>
</geneLocation>
<reference evidence="1 2" key="1">
    <citation type="submission" date="2017-06" db="EMBL/GenBank/DDBJ databases">
        <title>Genome sequencing of cyanobaciteial culture collection at National Institute for Environmental Studies (NIES).</title>
        <authorList>
            <person name="Hirose Y."/>
            <person name="Shimura Y."/>
            <person name="Fujisawa T."/>
            <person name="Nakamura Y."/>
            <person name="Kawachi M."/>
        </authorList>
    </citation>
    <scope>NUCLEOTIDE SEQUENCE [LARGE SCALE GENOMIC DNA]</scope>
    <source>
        <strain evidence="1 2">NIES-267</strain>
        <plasmid evidence="2">Plasmid1 dna</plasmid>
    </source>
</reference>
<dbReference type="InterPro" id="IPR012657">
    <property type="entry name" value="23S_rRNA-intervening_sequence"/>
</dbReference>
<accession>A0A1Z4M316</accession>
<dbReference type="Proteomes" id="UP000218418">
    <property type="component" value="Plasmid plasmid1"/>
</dbReference>
<name>A0A1Z4M316_9CYAN</name>
<sequence length="123" mass="14101">MINNNENISIQERTENFAMRIIKAYCELNKRHFDDAGKVLSKQLLRSGTSIGANCSEAKYAQSGKDFINKYSIALKEANETLYWIKIMIKSDLVSKSQFQNLIAENERIIKILIASINKLKEK</sequence>
<dbReference type="EMBL" id="AP018228">
    <property type="protein sequence ID" value="BAY87778.1"/>
    <property type="molecule type" value="Genomic_DNA"/>
</dbReference>
<dbReference type="SUPFAM" id="SSF158446">
    <property type="entry name" value="IVS-encoded protein-like"/>
    <property type="match status" value="1"/>
</dbReference>
<dbReference type="InterPro" id="IPR036583">
    <property type="entry name" value="23S_rRNA_IVS_sf"/>
</dbReference>
<dbReference type="Gene3D" id="1.20.1440.60">
    <property type="entry name" value="23S rRNA-intervening sequence"/>
    <property type="match status" value="1"/>
</dbReference>
<evidence type="ECO:0000313" key="2">
    <source>
        <dbReference type="Proteomes" id="UP000218418"/>
    </source>
</evidence>
<dbReference type="PANTHER" id="PTHR38471:SF2">
    <property type="entry name" value="FOUR HELIX BUNDLE PROTEIN"/>
    <property type="match status" value="1"/>
</dbReference>
<dbReference type="PANTHER" id="PTHR38471">
    <property type="entry name" value="FOUR HELIX BUNDLE PROTEIN"/>
    <property type="match status" value="1"/>
</dbReference>